<evidence type="ECO:0000256" key="2">
    <source>
        <dbReference type="ARBA" id="ARBA00022840"/>
    </source>
</evidence>
<dbReference type="GO" id="GO:0005524">
    <property type="term" value="F:ATP binding"/>
    <property type="evidence" value="ECO:0007669"/>
    <property type="project" value="UniProtKB-UniRule"/>
</dbReference>
<dbReference type="PROSITE" id="PS00107">
    <property type="entry name" value="PROTEIN_KINASE_ATP"/>
    <property type="match status" value="1"/>
</dbReference>
<keyword evidence="2 3" id="KW-0067">ATP-binding</keyword>
<keyword evidence="4" id="KW-0812">Transmembrane</keyword>
<dbReference type="InterPro" id="IPR017441">
    <property type="entry name" value="Protein_kinase_ATP_BS"/>
</dbReference>
<keyword evidence="1 3" id="KW-0547">Nucleotide-binding</keyword>
<dbReference type="InterPro" id="IPR011009">
    <property type="entry name" value="Kinase-like_dom_sf"/>
</dbReference>
<dbReference type="AlphaFoldDB" id="A0AAN8V5A4"/>
<dbReference type="PANTHER" id="PTHR46008:SF2">
    <property type="entry name" value="LEAF RUST 10 DISEASE-RESISTANCE LOCUS RECEPTOR-LIKE PROTEIN KINASE-LIKE 1.4"/>
    <property type="match status" value="1"/>
</dbReference>
<dbReference type="EMBL" id="JBAMMX010000019">
    <property type="protein sequence ID" value="KAK6921703.1"/>
    <property type="molecule type" value="Genomic_DNA"/>
</dbReference>
<dbReference type="PANTHER" id="PTHR46008">
    <property type="entry name" value="LEAF RUST 10 DISEASE-RESISTANCE LOCUS RECEPTOR-LIKE PROTEIN KINASE-LIKE 1.4"/>
    <property type="match status" value="1"/>
</dbReference>
<dbReference type="Gene3D" id="3.30.200.20">
    <property type="entry name" value="Phosphorylase Kinase, domain 1"/>
    <property type="match status" value="1"/>
</dbReference>
<protein>
    <recommendedName>
        <fullName evidence="7">Protein kinase domain-containing protein</fullName>
    </recommendedName>
</protein>
<proteinExistence type="predicted"/>
<feature type="transmembrane region" description="Helical" evidence="4">
    <location>
        <begin position="280"/>
        <end position="302"/>
    </location>
</feature>
<comment type="caution">
    <text evidence="5">The sequence shown here is derived from an EMBL/GenBank/DDBJ whole genome shotgun (WGS) entry which is preliminary data.</text>
</comment>
<evidence type="ECO:0000256" key="1">
    <source>
        <dbReference type="ARBA" id="ARBA00022741"/>
    </source>
</evidence>
<dbReference type="SUPFAM" id="SSF56112">
    <property type="entry name" value="Protein kinase-like (PK-like)"/>
    <property type="match status" value="1"/>
</dbReference>
<evidence type="ECO:0000313" key="5">
    <source>
        <dbReference type="EMBL" id="KAK6921703.1"/>
    </source>
</evidence>
<evidence type="ECO:0008006" key="7">
    <source>
        <dbReference type="Google" id="ProtNLM"/>
    </source>
</evidence>
<sequence>MYCERNILRKQEPFGGVRSWVDSWLLSIGAFGMGIASDDRVLVLVFAMSFLLQQGVVHSRCPPFFTCPNLPAPNLPAPLPFPLTDSRRPDCGLLMINCTIRTPMVQFVEHGHWYNVLSIGQFPYPAITFTDQMLEYNLKNNRCEAFNNFSVPSSPFVLFTMNHLTMFKCENPVSLATKKYFKGYGNYTGCGGFLIYYNLSNLDGLVWGNTPAQCSVFQMPRTWEEEKLKSNKLFEIVTSNVTFGYNVYSDCLKCHSQGGQCDTNPHSGQFHCVNDHNYKVSIILATVIPGTVLLLMALLIFWHRHRKQKEGSSNLLLRGVFSKRSKSDLEKSAISYGVPVFSYSELEEATNNFDSSEELGDGGFGTVYYGKLRDGREVAVKRLYENNYKRVEQIRNSAVDELIDPLLGFESDSKVRRMTTSVAELAFQCLQHETDMRPTMDEVLKTLERISSDEYAEEESVASGVLKDVQPLASPDCDEVVLLKDRRPPLSPNSVTDKWVSAASKASTFAMEEAIATLPGLSLSRVVFSAKQHKQC</sequence>
<dbReference type="Proteomes" id="UP001370490">
    <property type="component" value="Unassembled WGS sequence"/>
</dbReference>
<keyword evidence="4" id="KW-1133">Transmembrane helix</keyword>
<keyword evidence="4" id="KW-0472">Membrane</keyword>
<evidence type="ECO:0000256" key="4">
    <source>
        <dbReference type="SAM" id="Phobius"/>
    </source>
</evidence>
<name>A0AAN8V5A4_9MAGN</name>
<evidence type="ECO:0000256" key="3">
    <source>
        <dbReference type="PROSITE-ProRule" id="PRU10141"/>
    </source>
</evidence>
<reference evidence="5 6" key="1">
    <citation type="submission" date="2023-12" db="EMBL/GenBank/DDBJ databases">
        <title>A high-quality genome assembly for Dillenia turbinata (Dilleniales).</title>
        <authorList>
            <person name="Chanderbali A."/>
        </authorList>
    </citation>
    <scope>NUCLEOTIDE SEQUENCE [LARGE SCALE GENOMIC DNA]</scope>
    <source>
        <strain evidence="5">LSX21</strain>
        <tissue evidence="5">Leaf</tissue>
    </source>
</reference>
<gene>
    <name evidence="5" type="ORF">RJ641_012210</name>
</gene>
<feature type="binding site" evidence="3">
    <location>
        <position position="381"/>
    </location>
    <ligand>
        <name>ATP</name>
        <dbReference type="ChEBI" id="CHEBI:30616"/>
    </ligand>
</feature>
<accession>A0AAN8V5A4</accession>
<organism evidence="5 6">
    <name type="scientific">Dillenia turbinata</name>
    <dbReference type="NCBI Taxonomy" id="194707"/>
    <lineage>
        <taxon>Eukaryota</taxon>
        <taxon>Viridiplantae</taxon>
        <taxon>Streptophyta</taxon>
        <taxon>Embryophyta</taxon>
        <taxon>Tracheophyta</taxon>
        <taxon>Spermatophyta</taxon>
        <taxon>Magnoliopsida</taxon>
        <taxon>eudicotyledons</taxon>
        <taxon>Gunneridae</taxon>
        <taxon>Pentapetalae</taxon>
        <taxon>Dilleniales</taxon>
        <taxon>Dilleniaceae</taxon>
        <taxon>Dillenia</taxon>
    </lineage>
</organism>
<keyword evidence="6" id="KW-1185">Reference proteome</keyword>
<evidence type="ECO:0000313" key="6">
    <source>
        <dbReference type="Proteomes" id="UP001370490"/>
    </source>
</evidence>
<dbReference type="GO" id="GO:0016301">
    <property type="term" value="F:kinase activity"/>
    <property type="evidence" value="ECO:0007669"/>
    <property type="project" value="TreeGrafter"/>
</dbReference>